<accession>A0AAN7YLK5</accession>
<dbReference type="EMBL" id="JAVRRL010000100">
    <property type="protein sequence ID" value="KAK5107966.1"/>
    <property type="molecule type" value="Genomic_DNA"/>
</dbReference>
<dbReference type="AlphaFoldDB" id="A0AAN7YLK5"/>
<feature type="compositionally biased region" description="Basic and acidic residues" evidence="1">
    <location>
        <begin position="265"/>
        <end position="276"/>
    </location>
</feature>
<feature type="compositionally biased region" description="Basic and acidic residues" evidence="1">
    <location>
        <begin position="38"/>
        <end position="48"/>
    </location>
</feature>
<feature type="compositionally biased region" description="Polar residues" evidence="1">
    <location>
        <begin position="1"/>
        <end position="10"/>
    </location>
</feature>
<evidence type="ECO:0000313" key="3">
    <source>
        <dbReference type="Proteomes" id="UP001310890"/>
    </source>
</evidence>
<evidence type="ECO:0000313" key="2">
    <source>
        <dbReference type="EMBL" id="KAK5107966.1"/>
    </source>
</evidence>
<feature type="compositionally biased region" description="Polar residues" evidence="1">
    <location>
        <begin position="110"/>
        <end position="119"/>
    </location>
</feature>
<feature type="region of interest" description="Disordered" evidence="1">
    <location>
        <begin position="1"/>
        <end position="239"/>
    </location>
</feature>
<organism evidence="2 3">
    <name type="scientific">Meristemomyces frigidus</name>
    <dbReference type="NCBI Taxonomy" id="1508187"/>
    <lineage>
        <taxon>Eukaryota</taxon>
        <taxon>Fungi</taxon>
        <taxon>Dikarya</taxon>
        <taxon>Ascomycota</taxon>
        <taxon>Pezizomycotina</taxon>
        <taxon>Dothideomycetes</taxon>
        <taxon>Dothideomycetidae</taxon>
        <taxon>Mycosphaerellales</taxon>
        <taxon>Teratosphaeriaceae</taxon>
        <taxon>Meristemomyces</taxon>
    </lineage>
</organism>
<evidence type="ECO:0000256" key="1">
    <source>
        <dbReference type="SAM" id="MobiDB-lite"/>
    </source>
</evidence>
<feature type="region of interest" description="Disordered" evidence="1">
    <location>
        <begin position="305"/>
        <end position="490"/>
    </location>
</feature>
<gene>
    <name evidence="2" type="ORF">LTR62_000511</name>
</gene>
<feature type="compositionally biased region" description="Polar residues" evidence="1">
    <location>
        <begin position="307"/>
        <end position="321"/>
    </location>
</feature>
<reference evidence="2" key="1">
    <citation type="submission" date="2023-08" db="EMBL/GenBank/DDBJ databases">
        <title>Black Yeasts Isolated from many extreme environments.</title>
        <authorList>
            <person name="Coleine C."/>
            <person name="Stajich J.E."/>
            <person name="Selbmann L."/>
        </authorList>
    </citation>
    <scope>NUCLEOTIDE SEQUENCE</scope>
    <source>
        <strain evidence="2">CCFEE 5401</strain>
    </source>
</reference>
<feature type="compositionally biased region" description="Low complexity" evidence="1">
    <location>
        <begin position="169"/>
        <end position="183"/>
    </location>
</feature>
<feature type="compositionally biased region" description="Low complexity" evidence="1">
    <location>
        <begin position="86"/>
        <end position="101"/>
    </location>
</feature>
<feature type="region of interest" description="Disordered" evidence="1">
    <location>
        <begin position="264"/>
        <end position="292"/>
    </location>
</feature>
<feature type="compositionally biased region" description="Low complexity" evidence="1">
    <location>
        <begin position="27"/>
        <end position="37"/>
    </location>
</feature>
<proteinExistence type="predicted"/>
<feature type="compositionally biased region" description="Low complexity" evidence="1">
    <location>
        <begin position="151"/>
        <end position="160"/>
    </location>
</feature>
<feature type="compositionally biased region" description="Polar residues" evidence="1">
    <location>
        <begin position="366"/>
        <end position="387"/>
    </location>
</feature>
<protein>
    <submittedName>
        <fullName evidence="2">Uncharacterized protein</fullName>
    </submittedName>
</protein>
<sequence length="490" mass="52834">MFGNKNSSEGMSARPSIVSPIGGPGHSADSAYASSDPSSHRPSPDHPYIHTVPIENNGKISGVSQDRHLQLNESTGEVTDRDTGEVVTTVTTTTTTTTTTVHKGGKPGSSKETTVQVETRPSEHNDQLAEAPGDGPGSRLHPAATEPVRRTTPTPIQTQQASQYNVGDASPASPRNPNPNNAPYGEPPSPFGKHNFSYPSRADLKGAAAAGEENGYQHHEFGAQPSQPPPQSRPNIPSTIESIKAAAIGLHGVGETLRSSLNNEVDSRFPRRDQEKASAVNAKNRAEFEKGQREMARLREVNGLKATVSQQSQPIHTNTSPAGLGRGAQPVQRPADALPPPSQNADPQRNQLHAPGTWGSGRVNDIRTNTPNPNTSISPQLETQQNLHPAYRSHEGPPQLPPLQHEVSPGDRYPGMSDNARRSGERQQQQRFGTGERPPMSTNEPDRNPMQHVQAVSHVQGYSGQEQEEEERRKGGGFRKLFRRKEVGGT</sequence>
<name>A0AAN7YLK5_9PEZI</name>
<comment type="caution">
    <text evidence="2">The sequence shown here is derived from an EMBL/GenBank/DDBJ whole genome shotgun (WGS) entry which is preliminary data.</text>
</comment>
<dbReference type="Proteomes" id="UP001310890">
    <property type="component" value="Unassembled WGS sequence"/>
</dbReference>